<accession>A0A502G0N2</accession>
<sequence>MFSTLPSRRGFCNRPPNAVPAPFYRCLRSHSLLATNHGSLTRDGVISAAELLARSKNGEAFALIDVREQAQWRAGTLPGAHHLNVYDYFIPDSTGAGVQGMANAFHRAWQQLAISDNVTPVFFEQQVGMRSPRGAWFAQFGGIASPLILDGGLDAWTQAGRPLQPGTSHSAVISAANPDTASAAVHLKSLTATRDEVLAAQANGAQILDARRPTEFSGEFAHECCHRAGRIPGAVLLFWEDVVQDGAFLSAQAIRQRAVKAGLQPDRQVIIYCHRGARAATVYAALQRAGYQQLAVYVGSWHEWAEHPELPLLTGG</sequence>
<dbReference type="InterPro" id="IPR001763">
    <property type="entry name" value="Rhodanese-like_dom"/>
</dbReference>
<proteinExistence type="predicted"/>
<dbReference type="Proteomes" id="UP000317663">
    <property type="component" value="Unassembled WGS sequence"/>
</dbReference>
<protein>
    <submittedName>
        <fullName evidence="3">Sulfurtransferase</fullName>
    </submittedName>
</protein>
<name>A0A502G0N2_9GAMM</name>
<dbReference type="Gene3D" id="3.40.250.10">
    <property type="entry name" value="Rhodanese-like domain"/>
    <property type="match status" value="2"/>
</dbReference>
<evidence type="ECO:0000313" key="3">
    <source>
        <dbReference type="EMBL" id="TPG55398.1"/>
    </source>
</evidence>
<dbReference type="Pfam" id="PF00581">
    <property type="entry name" value="Rhodanese"/>
    <property type="match status" value="2"/>
</dbReference>
<keyword evidence="4" id="KW-1185">Reference proteome</keyword>
<keyword evidence="1" id="KW-0677">Repeat</keyword>
<feature type="domain" description="Rhodanese" evidence="2">
    <location>
        <begin position="57"/>
        <end position="165"/>
    </location>
</feature>
<gene>
    <name evidence="3" type="ORF">EAH77_23535</name>
</gene>
<feature type="domain" description="Rhodanese" evidence="2">
    <location>
        <begin position="201"/>
        <end position="313"/>
    </location>
</feature>
<evidence type="ECO:0000313" key="4">
    <source>
        <dbReference type="Proteomes" id="UP000317663"/>
    </source>
</evidence>
<comment type="caution">
    <text evidence="3">The sequence shown here is derived from an EMBL/GenBank/DDBJ whole genome shotgun (WGS) entry which is preliminary data.</text>
</comment>
<keyword evidence="3" id="KW-0808">Transferase</keyword>
<dbReference type="PANTHER" id="PTHR43855:SF1">
    <property type="entry name" value="THIOSULFATE SULFURTRANSFERASE"/>
    <property type="match status" value="1"/>
</dbReference>
<evidence type="ECO:0000259" key="2">
    <source>
        <dbReference type="PROSITE" id="PS50206"/>
    </source>
</evidence>
<dbReference type="OrthoDB" id="9781034at2"/>
<dbReference type="InterPro" id="IPR036873">
    <property type="entry name" value="Rhodanese-like_dom_sf"/>
</dbReference>
<evidence type="ECO:0000256" key="1">
    <source>
        <dbReference type="ARBA" id="ARBA00022737"/>
    </source>
</evidence>
<organism evidence="3 4">
    <name type="scientific">Ewingella americana</name>
    <dbReference type="NCBI Taxonomy" id="41202"/>
    <lineage>
        <taxon>Bacteria</taxon>
        <taxon>Pseudomonadati</taxon>
        <taxon>Pseudomonadota</taxon>
        <taxon>Gammaproteobacteria</taxon>
        <taxon>Enterobacterales</taxon>
        <taxon>Yersiniaceae</taxon>
        <taxon>Ewingella</taxon>
    </lineage>
</organism>
<dbReference type="PANTHER" id="PTHR43855">
    <property type="entry name" value="THIOSULFATE SULFURTRANSFERASE"/>
    <property type="match status" value="1"/>
</dbReference>
<dbReference type="InterPro" id="IPR051126">
    <property type="entry name" value="Thiosulfate_sulfurtransferase"/>
</dbReference>
<reference evidence="3 4" key="1">
    <citation type="journal article" date="2019" name="Environ. Microbiol.">
        <title>Species interactions and distinct microbial communities in high Arctic permafrost affected cryosols are associated with the CH4 and CO2 gas fluxes.</title>
        <authorList>
            <person name="Altshuler I."/>
            <person name="Hamel J."/>
            <person name="Turney S."/>
            <person name="Magnuson E."/>
            <person name="Levesque R."/>
            <person name="Greer C."/>
            <person name="Whyte L.G."/>
        </authorList>
    </citation>
    <scope>NUCLEOTIDE SEQUENCE [LARGE SCALE GENOMIC DNA]</scope>
    <source>
        <strain evidence="3 4">E4</strain>
    </source>
</reference>
<dbReference type="SMART" id="SM00450">
    <property type="entry name" value="RHOD"/>
    <property type="match status" value="2"/>
</dbReference>
<dbReference type="EMBL" id="RCZD01000019">
    <property type="protein sequence ID" value="TPG55398.1"/>
    <property type="molecule type" value="Genomic_DNA"/>
</dbReference>
<dbReference type="AlphaFoldDB" id="A0A502G0N2"/>
<dbReference type="PROSITE" id="PS50206">
    <property type="entry name" value="RHODANESE_3"/>
    <property type="match status" value="2"/>
</dbReference>
<dbReference type="SUPFAM" id="SSF52821">
    <property type="entry name" value="Rhodanese/Cell cycle control phosphatase"/>
    <property type="match status" value="2"/>
</dbReference>
<dbReference type="CDD" id="cd01449">
    <property type="entry name" value="TST_Repeat_2"/>
    <property type="match status" value="1"/>
</dbReference>
<dbReference type="GO" id="GO:0016740">
    <property type="term" value="F:transferase activity"/>
    <property type="evidence" value="ECO:0007669"/>
    <property type="project" value="UniProtKB-KW"/>
</dbReference>